<name>A0A8X6YFT3_9ARAC</name>
<accession>A0A8X6YFT3</accession>
<dbReference type="AlphaFoldDB" id="A0A8X6YFT3"/>
<evidence type="ECO:0000256" key="1">
    <source>
        <dbReference type="SAM" id="MobiDB-lite"/>
    </source>
</evidence>
<dbReference type="EMBL" id="BMAV01017876">
    <property type="protein sequence ID" value="GFY69898.1"/>
    <property type="molecule type" value="Genomic_DNA"/>
</dbReference>
<sequence>MQWVSAVINVQINNQLPVHLRTQYRILIARADRDRSDRVASSSSRQWRRVRSLMTQGAPKSTYESYSRSGGTPSWIVGHQS</sequence>
<proteinExistence type="predicted"/>
<gene>
    <name evidence="2" type="ORF">TNIN_387701</name>
</gene>
<evidence type="ECO:0000313" key="2">
    <source>
        <dbReference type="EMBL" id="GFY69898.1"/>
    </source>
</evidence>
<feature type="compositionally biased region" description="Polar residues" evidence="1">
    <location>
        <begin position="53"/>
        <end position="72"/>
    </location>
</feature>
<dbReference type="Proteomes" id="UP000886998">
    <property type="component" value="Unassembled WGS sequence"/>
</dbReference>
<keyword evidence="3" id="KW-1185">Reference proteome</keyword>
<evidence type="ECO:0000313" key="3">
    <source>
        <dbReference type="Proteomes" id="UP000886998"/>
    </source>
</evidence>
<reference evidence="2" key="1">
    <citation type="submission" date="2020-08" db="EMBL/GenBank/DDBJ databases">
        <title>Multicomponent nature underlies the extraordinary mechanical properties of spider dragline silk.</title>
        <authorList>
            <person name="Kono N."/>
            <person name="Nakamura H."/>
            <person name="Mori M."/>
            <person name="Yoshida Y."/>
            <person name="Ohtoshi R."/>
            <person name="Malay A.D."/>
            <person name="Moran D.A.P."/>
            <person name="Tomita M."/>
            <person name="Numata K."/>
            <person name="Arakawa K."/>
        </authorList>
    </citation>
    <scope>NUCLEOTIDE SEQUENCE</scope>
</reference>
<protein>
    <submittedName>
        <fullName evidence="2">Uncharacterized protein</fullName>
    </submittedName>
</protein>
<feature type="region of interest" description="Disordered" evidence="1">
    <location>
        <begin position="50"/>
        <end position="81"/>
    </location>
</feature>
<comment type="caution">
    <text evidence="2">The sequence shown here is derived from an EMBL/GenBank/DDBJ whole genome shotgun (WGS) entry which is preliminary data.</text>
</comment>
<organism evidence="2 3">
    <name type="scientific">Trichonephila inaurata madagascariensis</name>
    <dbReference type="NCBI Taxonomy" id="2747483"/>
    <lineage>
        <taxon>Eukaryota</taxon>
        <taxon>Metazoa</taxon>
        <taxon>Ecdysozoa</taxon>
        <taxon>Arthropoda</taxon>
        <taxon>Chelicerata</taxon>
        <taxon>Arachnida</taxon>
        <taxon>Araneae</taxon>
        <taxon>Araneomorphae</taxon>
        <taxon>Entelegynae</taxon>
        <taxon>Araneoidea</taxon>
        <taxon>Nephilidae</taxon>
        <taxon>Trichonephila</taxon>
        <taxon>Trichonephila inaurata</taxon>
    </lineage>
</organism>